<keyword evidence="1" id="KW-0472">Membrane</keyword>
<dbReference type="InterPro" id="IPR001646">
    <property type="entry name" value="5peptide_repeat"/>
</dbReference>
<feature type="domain" description="Potassium channel" evidence="2">
    <location>
        <begin position="286"/>
        <end position="346"/>
    </location>
</feature>
<comment type="caution">
    <text evidence="3">The sequence shown here is derived from an EMBL/GenBank/DDBJ whole genome shotgun (WGS) entry which is preliminary data.</text>
</comment>
<dbReference type="Gene3D" id="1.10.287.70">
    <property type="match status" value="1"/>
</dbReference>
<dbReference type="Gene3D" id="2.160.20.80">
    <property type="entry name" value="E3 ubiquitin-protein ligase SopA"/>
    <property type="match status" value="1"/>
</dbReference>
<protein>
    <recommendedName>
        <fullName evidence="2">Potassium channel domain-containing protein</fullName>
    </recommendedName>
</protein>
<organism evidence="3 4">
    <name type="scientific">Alcaligenes pakistanensis</name>
    <dbReference type="NCBI Taxonomy" id="1482717"/>
    <lineage>
        <taxon>Bacteria</taxon>
        <taxon>Pseudomonadati</taxon>
        <taxon>Pseudomonadota</taxon>
        <taxon>Betaproteobacteria</taxon>
        <taxon>Burkholderiales</taxon>
        <taxon>Alcaligenaceae</taxon>
        <taxon>Alcaligenes</taxon>
    </lineage>
</organism>
<accession>A0A8H9ILZ6</accession>
<keyword evidence="1" id="KW-1133">Transmembrane helix</keyword>
<dbReference type="Pfam" id="PF07885">
    <property type="entry name" value="Ion_trans_2"/>
    <property type="match status" value="1"/>
</dbReference>
<dbReference type="AlphaFoldDB" id="A0A8H9ILZ6"/>
<feature type="transmembrane region" description="Helical" evidence="1">
    <location>
        <begin position="275"/>
        <end position="293"/>
    </location>
</feature>
<dbReference type="SUPFAM" id="SSF81324">
    <property type="entry name" value="Voltage-gated potassium channels"/>
    <property type="match status" value="1"/>
</dbReference>
<keyword evidence="4" id="KW-1185">Reference proteome</keyword>
<proteinExistence type="predicted"/>
<dbReference type="Pfam" id="PF00805">
    <property type="entry name" value="Pentapeptide"/>
    <property type="match status" value="2"/>
</dbReference>
<dbReference type="Proteomes" id="UP000608923">
    <property type="component" value="Unassembled WGS sequence"/>
</dbReference>
<evidence type="ECO:0000259" key="2">
    <source>
        <dbReference type="Pfam" id="PF07885"/>
    </source>
</evidence>
<dbReference type="SUPFAM" id="SSF141571">
    <property type="entry name" value="Pentapeptide repeat-like"/>
    <property type="match status" value="1"/>
</dbReference>
<gene>
    <name evidence="3" type="ORF">GCM10010096_03500</name>
</gene>
<feature type="transmembrane region" description="Helical" evidence="1">
    <location>
        <begin position="253"/>
        <end position="269"/>
    </location>
</feature>
<name>A0A8H9ILZ6_9BURK</name>
<evidence type="ECO:0000313" key="4">
    <source>
        <dbReference type="Proteomes" id="UP000608923"/>
    </source>
</evidence>
<dbReference type="EMBL" id="BMZN01000001">
    <property type="protein sequence ID" value="GHC37333.1"/>
    <property type="molecule type" value="Genomic_DNA"/>
</dbReference>
<sequence length="347" mass="39738">MHTQRFLVNRWNTETGARVRDKVLAGLKNSVEVRAILDPYVLDHEDNKEPYGYPIYPPDAMVESEFWVLTHDDLRGIKFYNEDMSNTPSFEKKTLNYASFYNCNLAGSNLEMTDLSYTRFEKCNLTSTVFSASGGFCTQITDCVAINACFWHSGFRECDFSGTDFRGAYFESVLIENLKVNYRTQFDLDPSRQWESRTMPADQLPDFLRSIRLAYERAELWSHVDKYVYREKTAQRKHILWPYLKLQRSAPEFFIWAGSLTSGLLSGYATKPVRVLLWGMLLALGFSGLYLWLGTPGTHESIWAAYLESVYLSLTTFATLGFGDVAYSADKPWLRLLSTAEALVGAI</sequence>
<evidence type="ECO:0000256" key="1">
    <source>
        <dbReference type="SAM" id="Phobius"/>
    </source>
</evidence>
<feature type="transmembrane region" description="Helical" evidence="1">
    <location>
        <begin position="305"/>
        <end position="327"/>
    </location>
</feature>
<reference evidence="4" key="1">
    <citation type="journal article" date="2019" name="Int. J. Syst. Evol. Microbiol.">
        <title>The Global Catalogue of Microorganisms (GCM) 10K type strain sequencing project: providing services to taxonomists for standard genome sequencing and annotation.</title>
        <authorList>
            <consortium name="The Broad Institute Genomics Platform"/>
            <consortium name="The Broad Institute Genome Sequencing Center for Infectious Disease"/>
            <person name="Wu L."/>
            <person name="Ma J."/>
        </authorList>
    </citation>
    <scope>NUCLEOTIDE SEQUENCE [LARGE SCALE GENOMIC DNA]</scope>
    <source>
        <strain evidence="4">KCTC 42083</strain>
    </source>
</reference>
<keyword evidence="1" id="KW-0812">Transmembrane</keyword>
<dbReference type="RefSeq" id="WP_229840872.1">
    <property type="nucleotide sequence ID" value="NZ_BMZN01000001.1"/>
</dbReference>
<evidence type="ECO:0000313" key="3">
    <source>
        <dbReference type="EMBL" id="GHC37333.1"/>
    </source>
</evidence>
<dbReference type="InterPro" id="IPR013099">
    <property type="entry name" value="K_chnl_dom"/>
</dbReference>